<organism evidence="6 7">
    <name type="scientific">Dreissena polymorpha</name>
    <name type="common">Zebra mussel</name>
    <name type="synonym">Mytilus polymorpha</name>
    <dbReference type="NCBI Taxonomy" id="45954"/>
    <lineage>
        <taxon>Eukaryota</taxon>
        <taxon>Metazoa</taxon>
        <taxon>Spiralia</taxon>
        <taxon>Lophotrochozoa</taxon>
        <taxon>Mollusca</taxon>
        <taxon>Bivalvia</taxon>
        <taxon>Autobranchia</taxon>
        <taxon>Heteroconchia</taxon>
        <taxon>Euheterodonta</taxon>
        <taxon>Imparidentia</taxon>
        <taxon>Neoheterodontei</taxon>
        <taxon>Myida</taxon>
        <taxon>Dreissenoidea</taxon>
        <taxon>Dreissenidae</taxon>
        <taxon>Dreissena</taxon>
    </lineage>
</organism>
<feature type="compositionally biased region" description="Low complexity" evidence="5">
    <location>
        <begin position="158"/>
        <end position="176"/>
    </location>
</feature>
<evidence type="ECO:0000256" key="2">
    <source>
        <dbReference type="ARBA" id="ARBA00007855"/>
    </source>
</evidence>
<keyword evidence="4" id="KW-0539">Nucleus</keyword>
<comment type="caution">
    <text evidence="6">The sequence shown here is derived from an EMBL/GenBank/DDBJ whole genome shotgun (WGS) entry which is preliminary data.</text>
</comment>
<reference evidence="6" key="2">
    <citation type="submission" date="2020-11" db="EMBL/GenBank/DDBJ databases">
        <authorList>
            <person name="McCartney M.A."/>
            <person name="Auch B."/>
            <person name="Kono T."/>
            <person name="Mallez S."/>
            <person name="Becker A."/>
            <person name="Gohl D.M."/>
            <person name="Silverstein K.A.T."/>
            <person name="Koren S."/>
            <person name="Bechman K.B."/>
            <person name="Herman A."/>
            <person name="Abrahante J.E."/>
            <person name="Garbe J."/>
        </authorList>
    </citation>
    <scope>NUCLEOTIDE SEQUENCE</scope>
    <source>
        <strain evidence="6">Duluth1</strain>
        <tissue evidence="6">Whole animal</tissue>
    </source>
</reference>
<keyword evidence="7" id="KW-1185">Reference proteome</keyword>
<evidence type="ECO:0000313" key="7">
    <source>
        <dbReference type="Proteomes" id="UP000828390"/>
    </source>
</evidence>
<sequence>MASGTDNPHFDWLYPGILTKQQLIDVLNQRYIKEQSLESMSKDELVDLYTKYIIPLPQRKYRQNRRGQEMTKKQILAAKKRRISAPGEHDEPPEKKASGVGLVNSYGLPNSGGDRLKPPPSSCINTEKKTIKLSCGAGSTSKSVPDVAKSLNVLKINKGSGSSTASASSNATASSKATKRVSPEHSDVTKISTVASIHNGLTEDNSKMDTSEHIVEEETPQKKIKKISWP</sequence>
<comment type="similarity">
    <text evidence="2">Belongs to the ashwin family.</text>
</comment>
<comment type="subcellular location">
    <subcellularLocation>
        <location evidence="1">Nucleus</location>
    </subcellularLocation>
</comment>
<feature type="region of interest" description="Disordered" evidence="5">
    <location>
        <begin position="82"/>
        <end position="121"/>
    </location>
</feature>
<evidence type="ECO:0000313" key="6">
    <source>
        <dbReference type="EMBL" id="KAH3728456.1"/>
    </source>
</evidence>
<dbReference type="Pfam" id="PF15323">
    <property type="entry name" value="Ashwin"/>
    <property type="match status" value="1"/>
</dbReference>
<dbReference type="InterPro" id="IPR024887">
    <property type="entry name" value="Ashwin"/>
</dbReference>
<dbReference type="EMBL" id="JAIWYP010000012">
    <property type="protein sequence ID" value="KAH3728456.1"/>
    <property type="molecule type" value="Genomic_DNA"/>
</dbReference>
<reference evidence="6" key="1">
    <citation type="journal article" date="2019" name="bioRxiv">
        <title>The Genome of the Zebra Mussel, Dreissena polymorpha: A Resource for Invasive Species Research.</title>
        <authorList>
            <person name="McCartney M.A."/>
            <person name="Auch B."/>
            <person name="Kono T."/>
            <person name="Mallez S."/>
            <person name="Zhang Y."/>
            <person name="Obille A."/>
            <person name="Becker A."/>
            <person name="Abrahante J.E."/>
            <person name="Garbe J."/>
            <person name="Badalamenti J.P."/>
            <person name="Herman A."/>
            <person name="Mangelson H."/>
            <person name="Liachko I."/>
            <person name="Sullivan S."/>
            <person name="Sone E.D."/>
            <person name="Koren S."/>
            <person name="Silverstein K.A.T."/>
            <person name="Beckman K.B."/>
            <person name="Gohl D.M."/>
        </authorList>
    </citation>
    <scope>NUCLEOTIDE SEQUENCE</scope>
    <source>
        <strain evidence="6">Duluth1</strain>
        <tissue evidence="6">Whole animal</tissue>
    </source>
</reference>
<protein>
    <recommendedName>
        <fullName evidence="3">Ashwin</fullName>
    </recommendedName>
</protein>
<dbReference type="PANTHER" id="PTHR28359">
    <property type="entry name" value="ASHWIN"/>
    <property type="match status" value="1"/>
</dbReference>
<evidence type="ECO:0000256" key="1">
    <source>
        <dbReference type="ARBA" id="ARBA00004123"/>
    </source>
</evidence>
<feature type="region of interest" description="Disordered" evidence="5">
    <location>
        <begin position="158"/>
        <end position="230"/>
    </location>
</feature>
<dbReference type="GO" id="GO:0005634">
    <property type="term" value="C:nucleus"/>
    <property type="evidence" value="ECO:0007669"/>
    <property type="project" value="UniProtKB-SubCell"/>
</dbReference>
<dbReference type="OrthoDB" id="10071059at2759"/>
<dbReference type="AlphaFoldDB" id="A0A9D4HRK0"/>
<gene>
    <name evidence="6" type="ORF">DPMN_054413</name>
</gene>
<dbReference type="PANTHER" id="PTHR28359:SF1">
    <property type="entry name" value="ASHWIN"/>
    <property type="match status" value="1"/>
</dbReference>
<dbReference type="Proteomes" id="UP000828390">
    <property type="component" value="Unassembled WGS sequence"/>
</dbReference>
<evidence type="ECO:0000256" key="4">
    <source>
        <dbReference type="ARBA" id="ARBA00023242"/>
    </source>
</evidence>
<accession>A0A9D4HRK0</accession>
<dbReference type="GO" id="GO:0072669">
    <property type="term" value="C:tRNA-splicing ligase complex"/>
    <property type="evidence" value="ECO:0007669"/>
    <property type="project" value="InterPro"/>
</dbReference>
<evidence type="ECO:0000256" key="5">
    <source>
        <dbReference type="SAM" id="MobiDB-lite"/>
    </source>
</evidence>
<name>A0A9D4HRK0_DREPO</name>
<dbReference type="GO" id="GO:0048598">
    <property type="term" value="P:embryonic morphogenesis"/>
    <property type="evidence" value="ECO:0007669"/>
    <property type="project" value="InterPro"/>
</dbReference>
<evidence type="ECO:0000256" key="3">
    <source>
        <dbReference type="ARBA" id="ARBA00015134"/>
    </source>
</evidence>
<feature type="compositionally biased region" description="Basic and acidic residues" evidence="5">
    <location>
        <begin position="87"/>
        <end position="97"/>
    </location>
</feature>
<proteinExistence type="inferred from homology"/>
<feature type="compositionally biased region" description="Basic and acidic residues" evidence="5">
    <location>
        <begin position="204"/>
        <end position="221"/>
    </location>
</feature>